<dbReference type="EMBL" id="MU005599">
    <property type="protein sequence ID" value="KAF2680028.1"/>
    <property type="molecule type" value="Genomic_DNA"/>
</dbReference>
<gene>
    <name evidence="1" type="ORF">K458DRAFT_445479</name>
</gene>
<dbReference type="GO" id="GO:0020037">
    <property type="term" value="F:heme binding"/>
    <property type="evidence" value="ECO:0007669"/>
    <property type="project" value="InterPro"/>
</dbReference>
<dbReference type="PANTHER" id="PTHR47582">
    <property type="entry name" value="P450, PUTATIVE (EUROFUNG)-RELATED"/>
    <property type="match status" value="1"/>
</dbReference>
<sequence length="449" mass="50021">MATTIVFVVALVAVVYAVARIYLYLTQLPCEPLTADTIIPFLGSIFAFQRIKWNYYVNLRNKYHVPIYTLRLPGIRLYVVNSASLIQAAQKQFRVLSTPPLEAKAIIQVLGLSKEAQFILLENIDSKQGGWGFMFKFYKTVNPSLAAGNNGLDAINRVSVQRVQELLDDFSAQRSFGGIRTRRMRLLLGLNLAKDTIKKRNLIAEVFLAYFHSGGHIKASAFIQAHYEHSVNYKMPVEGLARIGVGAVIGALGNIVPTTFWLLSEIEKVTKESVDEEGNRIRTINVSAAREFCLTLLSAFQETLRLHSVGASARLVTENYLLDGNFMLKKGASVLLPQMVQHTEQSKSKRSAFRGFGGGTTLCPARHFATTETLAYTAMFIIHFDVEPRSGVWMQPTSDKSGMWTVAAGSDSDIEVFCRLRAGESERTQWHLSLSKSNHIMSLSAEDPM</sequence>
<dbReference type="GO" id="GO:0004497">
    <property type="term" value="F:monooxygenase activity"/>
    <property type="evidence" value="ECO:0007669"/>
    <property type="project" value="InterPro"/>
</dbReference>
<dbReference type="Gene3D" id="1.10.630.10">
    <property type="entry name" value="Cytochrome P450"/>
    <property type="match status" value="1"/>
</dbReference>
<dbReference type="AlphaFoldDB" id="A0A6G1IPK3"/>
<dbReference type="Proteomes" id="UP000799291">
    <property type="component" value="Unassembled WGS sequence"/>
</dbReference>
<reference evidence="1" key="1">
    <citation type="journal article" date="2020" name="Stud. Mycol.">
        <title>101 Dothideomycetes genomes: a test case for predicting lifestyles and emergence of pathogens.</title>
        <authorList>
            <person name="Haridas S."/>
            <person name="Albert R."/>
            <person name="Binder M."/>
            <person name="Bloem J."/>
            <person name="Labutti K."/>
            <person name="Salamov A."/>
            <person name="Andreopoulos B."/>
            <person name="Baker S."/>
            <person name="Barry K."/>
            <person name="Bills G."/>
            <person name="Bluhm B."/>
            <person name="Cannon C."/>
            <person name="Castanera R."/>
            <person name="Culley D."/>
            <person name="Daum C."/>
            <person name="Ezra D."/>
            <person name="Gonzalez J."/>
            <person name="Henrissat B."/>
            <person name="Kuo A."/>
            <person name="Liang C."/>
            <person name="Lipzen A."/>
            <person name="Lutzoni F."/>
            <person name="Magnuson J."/>
            <person name="Mondo S."/>
            <person name="Nolan M."/>
            <person name="Ohm R."/>
            <person name="Pangilinan J."/>
            <person name="Park H.-J."/>
            <person name="Ramirez L."/>
            <person name="Alfaro M."/>
            <person name="Sun H."/>
            <person name="Tritt A."/>
            <person name="Yoshinaga Y."/>
            <person name="Zwiers L.-H."/>
            <person name="Turgeon B."/>
            <person name="Goodwin S."/>
            <person name="Spatafora J."/>
            <person name="Crous P."/>
            <person name="Grigoriev I."/>
        </authorList>
    </citation>
    <scope>NUCLEOTIDE SEQUENCE</scope>
    <source>
        <strain evidence="1">CBS 122367</strain>
    </source>
</reference>
<protein>
    <submittedName>
        <fullName evidence="1">Cytochrome P450</fullName>
    </submittedName>
</protein>
<evidence type="ECO:0000313" key="2">
    <source>
        <dbReference type="Proteomes" id="UP000799291"/>
    </source>
</evidence>
<dbReference type="PANTHER" id="PTHR47582:SF1">
    <property type="entry name" value="P450, PUTATIVE (EUROFUNG)-RELATED"/>
    <property type="match status" value="1"/>
</dbReference>
<accession>A0A6G1IPK3</accession>
<dbReference type="GO" id="GO:0005506">
    <property type="term" value="F:iron ion binding"/>
    <property type="evidence" value="ECO:0007669"/>
    <property type="project" value="InterPro"/>
</dbReference>
<proteinExistence type="predicted"/>
<evidence type="ECO:0000313" key="1">
    <source>
        <dbReference type="EMBL" id="KAF2680028.1"/>
    </source>
</evidence>
<name>A0A6G1IPK3_9PLEO</name>
<dbReference type="InterPro" id="IPR036396">
    <property type="entry name" value="Cyt_P450_sf"/>
</dbReference>
<dbReference type="InterPro" id="IPR053007">
    <property type="entry name" value="CYP450_monoxygenase_sec-met"/>
</dbReference>
<keyword evidence="2" id="KW-1185">Reference proteome</keyword>
<organism evidence="1 2">
    <name type="scientific">Lentithecium fluviatile CBS 122367</name>
    <dbReference type="NCBI Taxonomy" id="1168545"/>
    <lineage>
        <taxon>Eukaryota</taxon>
        <taxon>Fungi</taxon>
        <taxon>Dikarya</taxon>
        <taxon>Ascomycota</taxon>
        <taxon>Pezizomycotina</taxon>
        <taxon>Dothideomycetes</taxon>
        <taxon>Pleosporomycetidae</taxon>
        <taxon>Pleosporales</taxon>
        <taxon>Massarineae</taxon>
        <taxon>Lentitheciaceae</taxon>
        <taxon>Lentithecium</taxon>
    </lineage>
</organism>
<dbReference type="GO" id="GO:0016705">
    <property type="term" value="F:oxidoreductase activity, acting on paired donors, with incorporation or reduction of molecular oxygen"/>
    <property type="evidence" value="ECO:0007669"/>
    <property type="project" value="InterPro"/>
</dbReference>
<dbReference type="OrthoDB" id="3366823at2759"/>
<dbReference type="SUPFAM" id="SSF48264">
    <property type="entry name" value="Cytochrome P450"/>
    <property type="match status" value="1"/>
</dbReference>